<accession>A0A075RAT5</accession>
<proteinExistence type="predicted"/>
<dbReference type="EMBL" id="CP007806">
    <property type="protein sequence ID" value="AIG26655.1"/>
    <property type="molecule type" value="Genomic_DNA"/>
</dbReference>
<dbReference type="AlphaFoldDB" id="A0A075RAT5"/>
<organism evidence="1 2">
    <name type="scientific">Brevibacillus laterosporus LMG 15441</name>
    <dbReference type="NCBI Taxonomy" id="1042163"/>
    <lineage>
        <taxon>Bacteria</taxon>
        <taxon>Bacillati</taxon>
        <taxon>Bacillota</taxon>
        <taxon>Bacilli</taxon>
        <taxon>Bacillales</taxon>
        <taxon>Paenibacillaceae</taxon>
        <taxon>Brevibacillus</taxon>
    </lineage>
</organism>
<protein>
    <submittedName>
        <fullName evidence="1">Uncharacterized protein</fullName>
    </submittedName>
</protein>
<dbReference type="KEGG" id="blr:BRLA_c023340"/>
<dbReference type="RefSeq" id="WP_022586544.1">
    <property type="nucleotide sequence ID" value="NZ_CP007806.1"/>
</dbReference>
<evidence type="ECO:0000313" key="2">
    <source>
        <dbReference type="Proteomes" id="UP000005850"/>
    </source>
</evidence>
<name>A0A075RAT5_BRELA</name>
<evidence type="ECO:0000313" key="1">
    <source>
        <dbReference type="EMBL" id="AIG26655.1"/>
    </source>
</evidence>
<reference evidence="1 2" key="1">
    <citation type="journal article" date="2011" name="J. Bacteriol.">
        <title>Genome sequence of Brevibacillus laterosporus LMG 15441, a pathogen of invertebrates.</title>
        <authorList>
            <person name="Djukic M."/>
            <person name="Poehlein A."/>
            <person name="Thurmer A."/>
            <person name="Daniel R."/>
        </authorList>
    </citation>
    <scope>NUCLEOTIDE SEQUENCE [LARGE SCALE GENOMIC DNA]</scope>
    <source>
        <strain evidence="1 2">LMG 15441</strain>
    </source>
</reference>
<sequence>MLKKTATRKVENQVYSNRVARSEFDRKWRTIVSKSGYVIYIATANRAKVTVLLTNGSSKLLIFNKGGRVLVGGGGTSHYSKPHIAKNL</sequence>
<dbReference type="Proteomes" id="UP000005850">
    <property type="component" value="Chromosome"/>
</dbReference>
<dbReference type="HOGENOM" id="CLU_186589_0_0_9"/>
<dbReference type="eggNOG" id="ENOG503372V">
    <property type="taxonomic scope" value="Bacteria"/>
</dbReference>
<gene>
    <name evidence="1" type="ORF">BRLA_c023340</name>
</gene>
<keyword evidence="2" id="KW-1185">Reference proteome</keyword>